<dbReference type="EMBL" id="CM023486">
    <property type="protein sequence ID" value="KAH6927613.1"/>
    <property type="molecule type" value="Genomic_DNA"/>
</dbReference>
<organism evidence="1 2">
    <name type="scientific">Hyalomma asiaticum</name>
    <name type="common">Tick</name>
    <dbReference type="NCBI Taxonomy" id="266040"/>
    <lineage>
        <taxon>Eukaryota</taxon>
        <taxon>Metazoa</taxon>
        <taxon>Ecdysozoa</taxon>
        <taxon>Arthropoda</taxon>
        <taxon>Chelicerata</taxon>
        <taxon>Arachnida</taxon>
        <taxon>Acari</taxon>
        <taxon>Parasitiformes</taxon>
        <taxon>Ixodida</taxon>
        <taxon>Ixodoidea</taxon>
        <taxon>Ixodidae</taxon>
        <taxon>Hyalomminae</taxon>
        <taxon>Hyalomma</taxon>
    </lineage>
</organism>
<evidence type="ECO:0000313" key="1">
    <source>
        <dbReference type="EMBL" id="KAH6927613.1"/>
    </source>
</evidence>
<reference evidence="1" key="1">
    <citation type="submission" date="2020-05" db="EMBL/GenBank/DDBJ databases">
        <title>Large-scale comparative analyses of tick genomes elucidate their genetic diversity and vector capacities.</title>
        <authorList>
            <person name="Jia N."/>
            <person name="Wang J."/>
            <person name="Shi W."/>
            <person name="Du L."/>
            <person name="Sun Y."/>
            <person name="Zhan W."/>
            <person name="Jiang J."/>
            <person name="Wang Q."/>
            <person name="Zhang B."/>
            <person name="Ji P."/>
            <person name="Sakyi L.B."/>
            <person name="Cui X."/>
            <person name="Yuan T."/>
            <person name="Jiang B."/>
            <person name="Yang W."/>
            <person name="Lam T.T.-Y."/>
            <person name="Chang Q."/>
            <person name="Ding S."/>
            <person name="Wang X."/>
            <person name="Zhu J."/>
            <person name="Ruan X."/>
            <person name="Zhao L."/>
            <person name="Wei J."/>
            <person name="Que T."/>
            <person name="Du C."/>
            <person name="Cheng J."/>
            <person name="Dai P."/>
            <person name="Han X."/>
            <person name="Huang E."/>
            <person name="Gao Y."/>
            <person name="Liu J."/>
            <person name="Shao H."/>
            <person name="Ye R."/>
            <person name="Li L."/>
            <person name="Wei W."/>
            <person name="Wang X."/>
            <person name="Wang C."/>
            <person name="Yang T."/>
            <person name="Huo Q."/>
            <person name="Li W."/>
            <person name="Guo W."/>
            <person name="Chen H."/>
            <person name="Zhou L."/>
            <person name="Ni X."/>
            <person name="Tian J."/>
            <person name="Zhou Y."/>
            <person name="Sheng Y."/>
            <person name="Liu T."/>
            <person name="Pan Y."/>
            <person name="Xia L."/>
            <person name="Li J."/>
            <person name="Zhao F."/>
            <person name="Cao W."/>
        </authorList>
    </citation>
    <scope>NUCLEOTIDE SEQUENCE</scope>
    <source>
        <strain evidence="1">Hyas-2018</strain>
    </source>
</reference>
<proteinExistence type="predicted"/>
<gene>
    <name evidence="1" type="ORF">HPB50_006164</name>
</gene>
<comment type="caution">
    <text evidence="1">The sequence shown here is derived from an EMBL/GenBank/DDBJ whole genome shotgun (WGS) entry which is preliminary data.</text>
</comment>
<dbReference type="Proteomes" id="UP000821845">
    <property type="component" value="Chromosome 6"/>
</dbReference>
<evidence type="ECO:0000313" key="2">
    <source>
        <dbReference type="Proteomes" id="UP000821845"/>
    </source>
</evidence>
<sequence length="374" mass="41283">MSSFRPKSVIVRPAERATGSVGHNSQDSDAATEDIGCREFAKSYSPYAYNTYGQVHRQSFVARRSSSNGSSPVRDAADHYKSRSTDDTVPSATPPACSNGPPLTARNRRQPRGLSMLVLPKSGQSIGSFTVDGFHRAACDVVGRGMISSRLTARGGLLVEVSSSSSARRLLKTETLCGISVDVLVPRSDQQNLGLIRDVTKWYTDEEVADRLSSQGVVQARRIKARARDGDVAASRDNAQPTDKVVLVFMPHEERPRYVILDAVEREVEEYRPEIPQCFECCRVGHIAKYCPFNVRCARCGGPHRSLLCDQRIRCPNCGQAHRANSRFCPAHQGRFYWQTSSTTTTAGDNHRVSSLHSVVQLPDKNRETDAVKE</sequence>
<name>A0ACB7RYB6_HYAAI</name>
<keyword evidence="2" id="KW-1185">Reference proteome</keyword>
<accession>A0ACB7RYB6</accession>
<protein>
    <submittedName>
        <fullName evidence="1">Uncharacterized protein</fullName>
    </submittedName>
</protein>